<evidence type="ECO:0000313" key="2">
    <source>
        <dbReference type="Proteomes" id="UP000593562"/>
    </source>
</evidence>
<accession>A0A7J7CGD1</accession>
<dbReference type="InParanoid" id="A0A7J7CGD1"/>
<gene>
    <name evidence="1" type="ORF">HS088_TW17G00633</name>
</gene>
<evidence type="ECO:0000313" key="1">
    <source>
        <dbReference type="EMBL" id="KAF5733097.1"/>
    </source>
</evidence>
<proteinExistence type="predicted"/>
<keyword evidence="2" id="KW-1185">Reference proteome</keyword>
<reference evidence="1 2" key="1">
    <citation type="journal article" date="2020" name="Nat. Commun.">
        <title>Genome of Tripterygium wilfordii and identification of cytochrome P450 involved in triptolide biosynthesis.</title>
        <authorList>
            <person name="Tu L."/>
            <person name="Su P."/>
            <person name="Zhang Z."/>
            <person name="Gao L."/>
            <person name="Wang J."/>
            <person name="Hu T."/>
            <person name="Zhou J."/>
            <person name="Zhang Y."/>
            <person name="Zhao Y."/>
            <person name="Liu Y."/>
            <person name="Song Y."/>
            <person name="Tong Y."/>
            <person name="Lu Y."/>
            <person name="Yang J."/>
            <person name="Xu C."/>
            <person name="Jia M."/>
            <person name="Peters R.J."/>
            <person name="Huang L."/>
            <person name="Gao W."/>
        </authorList>
    </citation>
    <scope>NUCLEOTIDE SEQUENCE [LARGE SCALE GENOMIC DNA]</scope>
    <source>
        <strain evidence="2">cv. XIE 37</strain>
        <tissue evidence="1">Leaf</tissue>
    </source>
</reference>
<dbReference type="EMBL" id="JAAARO010000017">
    <property type="protein sequence ID" value="KAF5733097.1"/>
    <property type="molecule type" value="Genomic_DNA"/>
</dbReference>
<sequence length="91" mass="10290">MEVETSRVNHCLDDIAQDAAEFYSLSEPSDEGNKETTVVSVDLILPDNLLEQILAYLPSQAYLEQVRYAKDGMRLSVGYAYDPGLRKWYGI</sequence>
<organism evidence="1 2">
    <name type="scientific">Tripterygium wilfordii</name>
    <name type="common">Thunder God vine</name>
    <dbReference type="NCBI Taxonomy" id="458696"/>
    <lineage>
        <taxon>Eukaryota</taxon>
        <taxon>Viridiplantae</taxon>
        <taxon>Streptophyta</taxon>
        <taxon>Embryophyta</taxon>
        <taxon>Tracheophyta</taxon>
        <taxon>Spermatophyta</taxon>
        <taxon>Magnoliopsida</taxon>
        <taxon>eudicotyledons</taxon>
        <taxon>Gunneridae</taxon>
        <taxon>Pentapetalae</taxon>
        <taxon>rosids</taxon>
        <taxon>fabids</taxon>
        <taxon>Celastrales</taxon>
        <taxon>Celastraceae</taxon>
        <taxon>Tripterygium</taxon>
    </lineage>
</organism>
<dbReference type="AlphaFoldDB" id="A0A7J7CGD1"/>
<protein>
    <submittedName>
        <fullName evidence="1">F-box/kelch-repeat protein</fullName>
    </submittedName>
</protein>
<name>A0A7J7CGD1_TRIWF</name>
<dbReference type="Proteomes" id="UP000593562">
    <property type="component" value="Unassembled WGS sequence"/>
</dbReference>
<comment type="caution">
    <text evidence="1">The sequence shown here is derived from an EMBL/GenBank/DDBJ whole genome shotgun (WGS) entry which is preliminary data.</text>
</comment>